<reference evidence="3 4" key="1">
    <citation type="submission" date="2019-02" db="EMBL/GenBank/DDBJ databases">
        <title>Sequencing the genomes of 1000 actinobacteria strains.</title>
        <authorList>
            <person name="Klenk H.-P."/>
        </authorList>
    </citation>
    <scope>NUCLEOTIDE SEQUENCE [LARGE SCALE GENOMIC DNA]</scope>
    <source>
        <strain evidence="3 4">DSM 18319</strain>
    </source>
</reference>
<comment type="caution">
    <text evidence="3">The sequence shown here is derived from an EMBL/GenBank/DDBJ whole genome shotgun (WGS) entry which is preliminary data.</text>
</comment>
<protein>
    <submittedName>
        <fullName evidence="3">L-fuconolactonase</fullName>
    </submittedName>
</protein>
<organism evidence="3 4">
    <name type="scientific">Microterricola gilva</name>
    <dbReference type="NCBI Taxonomy" id="393267"/>
    <lineage>
        <taxon>Bacteria</taxon>
        <taxon>Bacillati</taxon>
        <taxon>Actinomycetota</taxon>
        <taxon>Actinomycetes</taxon>
        <taxon>Micrococcales</taxon>
        <taxon>Microbacteriaceae</taxon>
        <taxon>Microterricola</taxon>
    </lineage>
</organism>
<dbReference type="AlphaFoldDB" id="A0A4V2GAL1"/>
<evidence type="ECO:0000313" key="3">
    <source>
        <dbReference type="EMBL" id="RZU64696.1"/>
    </source>
</evidence>
<dbReference type="OrthoDB" id="5450317at2"/>
<dbReference type="EMBL" id="SHLC01000001">
    <property type="protein sequence ID" value="RZU64696.1"/>
    <property type="molecule type" value="Genomic_DNA"/>
</dbReference>
<evidence type="ECO:0000259" key="2">
    <source>
        <dbReference type="Pfam" id="PF04909"/>
    </source>
</evidence>
<dbReference type="Gene3D" id="3.20.20.140">
    <property type="entry name" value="Metal-dependent hydrolases"/>
    <property type="match status" value="1"/>
</dbReference>
<gene>
    <name evidence="3" type="ORF">EV379_0999</name>
</gene>
<comment type="similarity">
    <text evidence="1">Belongs to the metallo-dependent hydrolases superfamily.</text>
</comment>
<dbReference type="Proteomes" id="UP000291483">
    <property type="component" value="Unassembled WGS sequence"/>
</dbReference>
<name>A0A4V2GAL1_9MICO</name>
<dbReference type="InterPro" id="IPR052350">
    <property type="entry name" value="Metallo-dep_Lactonases"/>
</dbReference>
<dbReference type="GO" id="GO:0016787">
    <property type="term" value="F:hydrolase activity"/>
    <property type="evidence" value="ECO:0007669"/>
    <property type="project" value="InterPro"/>
</dbReference>
<keyword evidence="4" id="KW-1185">Reference proteome</keyword>
<evidence type="ECO:0000313" key="4">
    <source>
        <dbReference type="Proteomes" id="UP000291483"/>
    </source>
</evidence>
<proteinExistence type="inferred from homology"/>
<dbReference type="PANTHER" id="PTHR43569">
    <property type="entry name" value="AMIDOHYDROLASE"/>
    <property type="match status" value="1"/>
</dbReference>
<dbReference type="InterPro" id="IPR006680">
    <property type="entry name" value="Amidohydro-rel"/>
</dbReference>
<dbReference type="RefSeq" id="WP_130505153.1">
    <property type="nucleotide sequence ID" value="NZ_SHLC01000001.1"/>
</dbReference>
<dbReference type="PANTHER" id="PTHR43569:SF2">
    <property type="entry name" value="AMIDOHYDROLASE-RELATED DOMAIN-CONTAINING PROTEIN"/>
    <property type="match status" value="1"/>
</dbReference>
<evidence type="ECO:0000256" key="1">
    <source>
        <dbReference type="ARBA" id="ARBA00038310"/>
    </source>
</evidence>
<dbReference type="InterPro" id="IPR032466">
    <property type="entry name" value="Metal_Hydrolase"/>
</dbReference>
<dbReference type="SUPFAM" id="SSF51556">
    <property type="entry name" value="Metallo-dependent hydrolases"/>
    <property type="match status" value="1"/>
</dbReference>
<feature type="domain" description="Amidohydrolase-related" evidence="2">
    <location>
        <begin position="4"/>
        <end position="281"/>
    </location>
</feature>
<dbReference type="Pfam" id="PF04909">
    <property type="entry name" value="Amidohydro_2"/>
    <property type="match status" value="1"/>
</dbReference>
<accession>A0A4V2GAL1</accession>
<sequence length="283" mass="29606">MGVIDAHVHVWDTARFDYPWLSGIPALNAPMLPGDVDRAGGRVSGMVFVQADCAAESSLDEARWVSGAEWPELVGIVAAANLHDESALPGHLDALAEIPGVVGIRHLLQGEPDSVFESAAVRNSLGMLAERGLSFDACVRHDQLPRLVTLLRGLPTLRVVLDHLGKPPIDEGIDSDAGIAWAEAIGQLAALDAVTVKVSGLTAETQDAAALDRNAGAFIRHTVESFGADRAMIGSDWPVSAKLGTGGTLEAWIARVHEATGASAAERTAIEGTSAQSFYGLPG</sequence>